<dbReference type="PROSITE" id="PS51379">
    <property type="entry name" value="4FE4S_FER_2"/>
    <property type="match status" value="1"/>
</dbReference>
<feature type="domain" description="4Fe-4S ferredoxin-type" evidence="2">
    <location>
        <begin position="620"/>
        <end position="650"/>
    </location>
</feature>
<dbReference type="PANTHER" id="PTHR48084">
    <property type="entry name" value="2-OXOGLUTARATE OXIDOREDUCTASE SUBUNIT KORB-RELATED"/>
    <property type="match status" value="1"/>
</dbReference>
<keyword evidence="1" id="KW-0560">Oxidoreductase</keyword>
<dbReference type="EMBL" id="JAZHOF010000005">
    <property type="protein sequence ID" value="MEJ8572584.1"/>
    <property type="molecule type" value="Genomic_DNA"/>
</dbReference>
<dbReference type="InterPro" id="IPR019752">
    <property type="entry name" value="Pyrv/ketoisovalerate_OxRed_cat"/>
</dbReference>
<dbReference type="InterPro" id="IPR017896">
    <property type="entry name" value="4Fe4S_Fe-S-bd"/>
</dbReference>
<dbReference type="InterPro" id="IPR009014">
    <property type="entry name" value="Transketo_C/PFOR_II"/>
</dbReference>
<dbReference type="Gene3D" id="3.40.920.10">
    <property type="entry name" value="Pyruvate-ferredoxin oxidoreductase, PFOR, domain III"/>
    <property type="match status" value="1"/>
</dbReference>
<evidence type="ECO:0000259" key="2">
    <source>
        <dbReference type="PROSITE" id="PS51379"/>
    </source>
</evidence>
<dbReference type="InterPro" id="IPR029061">
    <property type="entry name" value="THDP-binding"/>
</dbReference>
<dbReference type="Gene3D" id="3.40.50.970">
    <property type="match status" value="1"/>
</dbReference>
<dbReference type="CDD" id="cd07034">
    <property type="entry name" value="TPP_PYR_PFOR_IOR-alpha_like"/>
    <property type="match status" value="1"/>
</dbReference>
<dbReference type="InterPro" id="IPR002880">
    <property type="entry name" value="Pyrv_Fd/Flavodoxin_OxRdtase_N"/>
</dbReference>
<dbReference type="PANTHER" id="PTHR48084:SF3">
    <property type="entry name" value="SUBUNIT OF PYRUVATE:FLAVODOXIN OXIDOREDUCTASE"/>
    <property type="match status" value="1"/>
</dbReference>
<comment type="caution">
    <text evidence="3">The sequence shown here is derived from an EMBL/GenBank/DDBJ whole genome shotgun (WGS) entry which is preliminary data.</text>
</comment>
<dbReference type="Proteomes" id="UP001378188">
    <property type="component" value="Unassembled WGS sequence"/>
</dbReference>
<protein>
    <submittedName>
        <fullName evidence="3">Indolepyruvate ferredoxin oxidoreductase family protein</fullName>
    </submittedName>
</protein>
<proteinExistence type="predicted"/>
<dbReference type="InterPro" id="IPR002869">
    <property type="entry name" value="Pyrv_flavodox_OxRed_cen"/>
</dbReference>
<dbReference type="SUPFAM" id="SSF52518">
    <property type="entry name" value="Thiamin diphosphate-binding fold (THDP-binding)"/>
    <property type="match status" value="2"/>
</dbReference>
<dbReference type="GO" id="GO:0016903">
    <property type="term" value="F:oxidoreductase activity, acting on the aldehyde or oxo group of donors"/>
    <property type="evidence" value="ECO:0007669"/>
    <property type="project" value="InterPro"/>
</dbReference>
<dbReference type="NCBIfam" id="NF009588">
    <property type="entry name" value="PRK13029.1"/>
    <property type="match status" value="1"/>
</dbReference>
<evidence type="ECO:0000313" key="4">
    <source>
        <dbReference type="Proteomes" id="UP001378188"/>
    </source>
</evidence>
<accession>A0AAW9RUD2</accession>
<sequence>MLLSPVSLDDKYTARSGRVVLNGTQALLVAMLRQRRFDRERGFDTAGFLSGYRGSPLSSVDTEAWRARQPLEDHRIRFQPGINEDLALTSVWGTQQTALDPNATVEGVFGMWYGKGAGLDSCGDALRHAHGAGSSRRGGVLIVSGDDHALKSSSQAYHSEPTFIDMQMPVLYPADIQEMLDYAILGWEMSRYSGCYVGFKVLAEHVNSTAVADVGLDRISVALPEEPGQGNDRWIRWPDPWPHVERRLLGVKLPAALDFARTNGLNRTIVRGARPRLGIVTAGKSYLDLLQAFAALDLTLANAEELGISVYKIGMPWPADPVSLAAFCRGHETILIIEEKRDILETQVRTALYGEDRPPVVLGRHDRHGAPQFPMVGELDSGAILKALAPEIGDWLDPRRQAVLETSLTRTAQAPDISVGPRTPYFCSGCPHNRSTVVPEGSRALAGVGCHFMATGMDRNTETFTQMGGEGVPWIGTAPFTGTKHVFVNLGEGTYYHSGLLAIRAALAANVNITYKILFNDAIAMTGGQPVEGELSVPLIVRQLQAEGVRRIVVVADDTSAYETAGLLPRGVPVSPRDDLDEVQRDLRETPGVTVLIYDQVCATEKRRRRKRGRMAAAPRKIFINERVCEGCGDCSVQSNCLSVVPVETEFGRKREIDQANCNQDYSCVGGFCPSFVAVEGELRKPAPRGLPDIAAPEPKIPALEADTSYDIVIAGVGGTGIVTVGALLGMAAHLEGKSFSIHDRLGMAQKYGAVTSHLRIAADPKVLDSVRIAPANARLLIGGDLRVSAEPSALGLVDPRAGRLIVASEQAVSGEFTRDPDYDFSTSLLSRSLTRWCASDPAFLPARHLARHYLGDEIGANLLLVGVAWQQGLIPMSRAAIERAIEMNGVAVALNNAAFELGRRTAVAPSAVCKPLEAAVPTPPETMTWQALAEHRATFLTAYQNAAYAKRYRALVDEVAEAETRLHGDAGPLTHAVADNFAKLMAYKDEYEVARLFTDGAFARSLAATFEPGARLSFHFAPPVLGTSDGASGHPRKRRFGPWVLPALKILARLKGLRGTPFDPFGYLADRRAERALLLQYEDDIRTLLPRLDADTRDPILALARLPEAIRGYGHVKNASIEAARERRRTFLEQITQGMPGERLREAAE</sequence>
<dbReference type="SUPFAM" id="SSF53323">
    <property type="entry name" value="Pyruvate-ferredoxin oxidoreductase, PFOR, domain III"/>
    <property type="match status" value="1"/>
</dbReference>
<organism evidence="3 4">
    <name type="scientific">Microbaculum marinum</name>
    <dbReference type="NCBI Taxonomy" id="1764581"/>
    <lineage>
        <taxon>Bacteria</taxon>
        <taxon>Pseudomonadati</taxon>
        <taxon>Pseudomonadota</taxon>
        <taxon>Alphaproteobacteria</taxon>
        <taxon>Hyphomicrobiales</taxon>
        <taxon>Tepidamorphaceae</taxon>
        <taxon>Microbaculum</taxon>
    </lineage>
</organism>
<keyword evidence="4" id="KW-1185">Reference proteome</keyword>
<dbReference type="RefSeq" id="WP_340330281.1">
    <property type="nucleotide sequence ID" value="NZ_JAZHOF010000005.1"/>
</dbReference>
<dbReference type="NCBIfam" id="NF009589">
    <property type="entry name" value="PRK13030.1"/>
    <property type="match status" value="1"/>
</dbReference>
<dbReference type="AlphaFoldDB" id="A0AAW9RUD2"/>
<name>A0AAW9RUD2_9HYPH</name>
<reference evidence="3 4" key="1">
    <citation type="submission" date="2024-02" db="EMBL/GenBank/DDBJ databases">
        <title>Genome analysis and characterization of Microbaculum marinisediminis sp. nov., isolated from marine sediment.</title>
        <authorList>
            <person name="Du Z.-J."/>
            <person name="Ye Y.-Q."/>
            <person name="Zhang Z.-R."/>
            <person name="Yuan S.-M."/>
            <person name="Zhang X.-Y."/>
        </authorList>
    </citation>
    <scope>NUCLEOTIDE SEQUENCE [LARGE SCALE GENOMIC DNA]</scope>
    <source>
        <strain evidence="3 4">SDUM1044001</strain>
    </source>
</reference>
<gene>
    <name evidence="3" type="ORF">V3328_13930</name>
</gene>
<evidence type="ECO:0000256" key="1">
    <source>
        <dbReference type="ARBA" id="ARBA00023002"/>
    </source>
</evidence>
<dbReference type="SUPFAM" id="SSF52922">
    <property type="entry name" value="TK C-terminal domain-like"/>
    <property type="match status" value="1"/>
</dbReference>
<dbReference type="Pfam" id="PF01558">
    <property type="entry name" value="POR"/>
    <property type="match status" value="1"/>
</dbReference>
<dbReference type="Pfam" id="PF20169">
    <property type="entry name" value="DUF6537"/>
    <property type="match status" value="1"/>
</dbReference>
<evidence type="ECO:0000313" key="3">
    <source>
        <dbReference type="EMBL" id="MEJ8572584.1"/>
    </source>
</evidence>
<dbReference type="InterPro" id="IPR046667">
    <property type="entry name" value="DUF6537"/>
</dbReference>
<dbReference type="InterPro" id="IPR051457">
    <property type="entry name" value="2-oxoacid:Fd_oxidoreductase"/>
</dbReference>